<feature type="non-terminal residue" evidence="1">
    <location>
        <position position="1"/>
    </location>
</feature>
<reference evidence="1" key="1">
    <citation type="submission" date="2018-05" db="EMBL/GenBank/DDBJ databases">
        <title>Draft genome of Mucuna pruriens seed.</title>
        <authorList>
            <person name="Nnadi N.E."/>
            <person name="Vos R."/>
            <person name="Hasami M.H."/>
            <person name="Devisetty U.K."/>
            <person name="Aguiy J.C."/>
        </authorList>
    </citation>
    <scope>NUCLEOTIDE SEQUENCE [LARGE SCALE GENOMIC DNA]</scope>
    <source>
        <strain evidence="1">JCA_2017</strain>
    </source>
</reference>
<organism evidence="1 2">
    <name type="scientific">Mucuna pruriens</name>
    <name type="common">Velvet bean</name>
    <name type="synonym">Dolichos pruriens</name>
    <dbReference type="NCBI Taxonomy" id="157652"/>
    <lineage>
        <taxon>Eukaryota</taxon>
        <taxon>Viridiplantae</taxon>
        <taxon>Streptophyta</taxon>
        <taxon>Embryophyta</taxon>
        <taxon>Tracheophyta</taxon>
        <taxon>Spermatophyta</taxon>
        <taxon>Magnoliopsida</taxon>
        <taxon>eudicotyledons</taxon>
        <taxon>Gunneridae</taxon>
        <taxon>Pentapetalae</taxon>
        <taxon>rosids</taxon>
        <taxon>fabids</taxon>
        <taxon>Fabales</taxon>
        <taxon>Fabaceae</taxon>
        <taxon>Papilionoideae</taxon>
        <taxon>50 kb inversion clade</taxon>
        <taxon>NPAAA clade</taxon>
        <taxon>indigoferoid/millettioid clade</taxon>
        <taxon>Phaseoleae</taxon>
        <taxon>Mucuna</taxon>
    </lineage>
</organism>
<accession>A0A371GYQ0</accession>
<gene>
    <name evidence="1" type="ORF">CR513_21755</name>
</gene>
<dbReference type="Proteomes" id="UP000257109">
    <property type="component" value="Unassembled WGS sequence"/>
</dbReference>
<protein>
    <recommendedName>
        <fullName evidence="3">Reverse transcriptase domain-containing protein</fullName>
    </recommendedName>
</protein>
<evidence type="ECO:0000313" key="2">
    <source>
        <dbReference type="Proteomes" id="UP000257109"/>
    </source>
</evidence>
<evidence type="ECO:0008006" key="3">
    <source>
        <dbReference type="Google" id="ProtNLM"/>
    </source>
</evidence>
<dbReference type="EMBL" id="QJKJ01004065">
    <property type="protein sequence ID" value="RDX95677.1"/>
    <property type="molecule type" value="Genomic_DNA"/>
</dbReference>
<proteinExistence type="predicted"/>
<comment type="caution">
    <text evidence="1">The sequence shown here is derived from an EMBL/GenBank/DDBJ whole genome shotgun (WGS) entry which is preliminary data.</text>
</comment>
<name>A0A371GYQ0_MUCPR</name>
<dbReference type="OrthoDB" id="1723222at2759"/>
<dbReference type="AlphaFoldDB" id="A0A371GYQ0"/>
<evidence type="ECO:0000313" key="1">
    <source>
        <dbReference type="EMBL" id="RDX95677.1"/>
    </source>
</evidence>
<sequence length="102" mass="11538">MTKQGNKENSSCKNWTNIAWRPVRIPRSISRMSSKLRSRWDGPFVITTVFPYGAVELKDEHTNNTFHVNGHRIMLFHEGPAPTAGSMKTISLMESAPPNDIL</sequence>
<keyword evidence="2" id="KW-1185">Reference proteome</keyword>